<dbReference type="PROSITE" id="PS50828">
    <property type="entry name" value="SMR"/>
    <property type="match status" value="1"/>
</dbReference>
<dbReference type="AlphaFoldDB" id="A0A3B0ZP72"/>
<dbReference type="SUPFAM" id="SSF160443">
    <property type="entry name" value="SMR domain-like"/>
    <property type="match status" value="1"/>
</dbReference>
<dbReference type="SMART" id="SM00463">
    <property type="entry name" value="SMR"/>
    <property type="match status" value="1"/>
</dbReference>
<dbReference type="Gene3D" id="3.30.1370.110">
    <property type="match status" value="1"/>
</dbReference>
<dbReference type="PANTHER" id="PTHR35562:SF2">
    <property type="entry name" value="DNA ENDONUCLEASE SMRA-RELATED"/>
    <property type="match status" value="1"/>
</dbReference>
<evidence type="ECO:0000313" key="2">
    <source>
        <dbReference type="EMBL" id="VAW93471.1"/>
    </source>
</evidence>
<reference evidence="2" key="1">
    <citation type="submission" date="2018-06" db="EMBL/GenBank/DDBJ databases">
        <authorList>
            <person name="Zhirakovskaya E."/>
        </authorList>
    </citation>
    <scope>NUCLEOTIDE SEQUENCE</scope>
</reference>
<gene>
    <name evidence="2" type="ORF">MNBD_GAMMA22-737</name>
</gene>
<sequence>MNDNDNNNDKDVFLDAMKGVRRLDKSHHNRSLPRLKRPVARPIQRIKEQHQVLEDMMSDPIDEADIVTGDELFFSRTGLQNSVLRKLKRGQYAIEDELDLHGKTSSQAKILVAEFLRYCTQTNLRVVRIIHGKGRGSFNKQPVLKIKVNHWLQQRDEVLAFCSARQVDGGTGAIYVLLKRKK</sequence>
<accession>A0A3B0ZP72</accession>
<dbReference type="Pfam" id="PF01713">
    <property type="entry name" value="Smr"/>
    <property type="match status" value="1"/>
</dbReference>
<name>A0A3B0ZP72_9ZZZZ</name>
<protein>
    <recommendedName>
        <fullName evidence="1">Smr domain-containing protein</fullName>
    </recommendedName>
</protein>
<dbReference type="EMBL" id="UOFS01000013">
    <property type="protein sequence ID" value="VAW93471.1"/>
    <property type="molecule type" value="Genomic_DNA"/>
</dbReference>
<dbReference type="InterPro" id="IPR002625">
    <property type="entry name" value="Smr_dom"/>
</dbReference>
<dbReference type="InterPro" id="IPR036063">
    <property type="entry name" value="Smr_dom_sf"/>
</dbReference>
<organism evidence="2">
    <name type="scientific">hydrothermal vent metagenome</name>
    <dbReference type="NCBI Taxonomy" id="652676"/>
    <lineage>
        <taxon>unclassified sequences</taxon>
        <taxon>metagenomes</taxon>
        <taxon>ecological metagenomes</taxon>
    </lineage>
</organism>
<dbReference type="PANTHER" id="PTHR35562">
    <property type="entry name" value="DNA ENDONUCLEASE SMRA-RELATED"/>
    <property type="match status" value="1"/>
</dbReference>
<evidence type="ECO:0000259" key="1">
    <source>
        <dbReference type="PROSITE" id="PS50828"/>
    </source>
</evidence>
<feature type="domain" description="Smr" evidence="1">
    <location>
        <begin position="98"/>
        <end position="179"/>
    </location>
</feature>
<proteinExistence type="predicted"/>